<proteinExistence type="predicted"/>
<protein>
    <submittedName>
        <fullName evidence="2">Ring-cleaving dioxygenase</fullName>
    </submittedName>
</protein>
<sequence>MSLRTVGIHHITAFARDPQANVDFYAGVLGLRLVKRTVNFDAPEVYHLYFGNQAGSPGTVITFFPYPTSRKGRVGGGQVGISTFVVPIGALPFWEERLSSYGISATKTSRFSEQYLQFSDDQGLQLEIVERLEGANSEWSFDGVPTEKAIKGLGGAVLFSLDAAKTMSAMENLLGMKKIGEDQEYARFQTSAEMGNLIDVRIADMERGAGGAGTVHHIAWRAKDLEEHEQWQKEVRQSGYEPTEIKDRNYFKAIYFREAGGILFEIASDPPGFANDEAAAFLGEKLMLPSWFEPNRAQIEEKLPPIQVRALEADRQ</sequence>
<evidence type="ECO:0000313" key="3">
    <source>
        <dbReference type="Proteomes" id="UP000271031"/>
    </source>
</evidence>
<evidence type="ECO:0000313" key="2">
    <source>
        <dbReference type="EMBL" id="RNB90432.1"/>
    </source>
</evidence>
<dbReference type="GO" id="GO:0051213">
    <property type="term" value="F:dioxygenase activity"/>
    <property type="evidence" value="ECO:0007669"/>
    <property type="project" value="UniProtKB-KW"/>
</dbReference>
<reference evidence="2 3" key="1">
    <citation type="submission" date="2018-10" db="EMBL/GenBank/DDBJ databases">
        <title>Phylogenomics of Brevibacillus.</title>
        <authorList>
            <person name="Dunlap C."/>
        </authorList>
    </citation>
    <scope>NUCLEOTIDE SEQUENCE [LARGE SCALE GENOMIC DNA]</scope>
    <source>
        <strain evidence="2 3">JCM 15716</strain>
    </source>
</reference>
<dbReference type="PANTHER" id="PTHR36110">
    <property type="entry name" value="RING-CLEAVING DIOXYGENASE MHQE-RELATED"/>
    <property type="match status" value="1"/>
</dbReference>
<evidence type="ECO:0000259" key="1">
    <source>
        <dbReference type="PROSITE" id="PS51819"/>
    </source>
</evidence>
<dbReference type="InterPro" id="IPR037523">
    <property type="entry name" value="VOC_core"/>
</dbReference>
<keyword evidence="3" id="KW-1185">Reference proteome</keyword>
<gene>
    <name evidence="2" type="ORF">EDM56_07940</name>
</gene>
<keyword evidence="2" id="KW-0223">Dioxygenase</keyword>
<dbReference type="OrthoDB" id="9785698at2"/>
<dbReference type="InterPro" id="IPR029068">
    <property type="entry name" value="Glyas_Bleomycin-R_OHBP_Dase"/>
</dbReference>
<dbReference type="Pfam" id="PF00903">
    <property type="entry name" value="Glyoxalase"/>
    <property type="match status" value="2"/>
</dbReference>
<dbReference type="EMBL" id="RHHQ01000007">
    <property type="protein sequence ID" value="RNB90432.1"/>
    <property type="molecule type" value="Genomic_DNA"/>
</dbReference>
<dbReference type="AlphaFoldDB" id="A0A3M8DQT2"/>
<organism evidence="2 3">
    <name type="scientific">Brevibacillus fluminis</name>
    <dbReference type="NCBI Taxonomy" id="511487"/>
    <lineage>
        <taxon>Bacteria</taxon>
        <taxon>Bacillati</taxon>
        <taxon>Bacillota</taxon>
        <taxon>Bacilli</taxon>
        <taxon>Bacillales</taxon>
        <taxon>Paenibacillaceae</taxon>
        <taxon>Brevibacillus</taxon>
    </lineage>
</organism>
<dbReference type="SUPFAM" id="SSF54593">
    <property type="entry name" value="Glyoxalase/Bleomycin resistance protein/Dihydroxybiphenyl dioxygenase"/>
    <property type="match status" value="1"/>
</dbReference>
<accession>A0A3M8DQT2</accession>
<dbReference type="InterPro" id="IPR004360">
    <property type="entry name" value="Glyas_Fos-R_dOase_dom"/>
</dbReference>
<name>A0A3M8DQT2_9BACL</name>
<dbReference type="Proteomes" id="UP000271031">
    <property type="component" value="Unassembled WGS sequence"/>
</dbReference>
<feature type="domain" description="VOC" evidence="1">
    <location>
        <begin position="7"/>
        <end position="131"/>
    </location>
</feature>
<dbReference type="RefSeq" id="WP_122917358.1">
    <property type="nucleotide sequence ID" value="NZ_RHHQ01000007.1"/>
</dbReference>
<dbReference type="PANTHER" id="PTHR36110:SF2">
    <property type="entry name" value="RING-CLEAVING DIOXYGENASE MHQE-RELATED"/>
    <property type="match status" value="1"/>
</dbReference>
<dbReference type="Gene3D" id="3.10.180.10">
    <property type="entry name" value="2,3-Dihydroxybiphenyl 1,2-Dioxygenase, domain 1"/>
    <property type="match status" value="2"/>
</dbReference>
<dbReference type="InterPro" id="IPR052537">
    <property type="entry name" value="Extradiol_RC_dioxygenase"/>
</dbReference>
<feature type="domain" description="VOC" evidence="1">
    <location>
        <begin position="152"/>
        <end position="269"/>
    </location>
</feature>
<comment type="caution">
    <text evidence="2">The sequence shown here is derived from an EMBL/GenBank/DDBJ whole genome shotgun (WGS) entry which is preliminary data.</text>
</comment>
<dbReference type="CDD" id="cd08347">
    <property type="entry name" value="PcpA_C_like"/>
    <property type="match status" value="1"/>
</dbReference>
<dbReference type="PROSITE" id="PS51819">
    <property type="entry name" value="VOC"/>
    <property type="match status" value="2"/>
</dbReference>
<keyword evidence="2" id="KW-0560">Oxidoreductase</keyword>